<evidence type="ECO:0000313" key="1">
    <source>
        <dbReference type="EMBL" id="KAG7177270.1"/>
    </source>
</evidence>
<dbReference type="Gene3D" id="3.30.420.10">
    <property type="entry name" value="Ribonuclease H-like superfamily/Ribonuclease H"/>
    <property type="match status" value="1"/>
</dbReference>
<reference evidence="1" key="1">
    <citation type="journal article" date="2021" name="Sci. Adv.">
        <title>The American lobster genome reveals insights on longevity, neural, and immune adaptations.</title>
        <authorList>
            <person name="Polinski J.M."/>
            <person name="Zimin A.V."/>
            <person name="Clark K.F."/>
            <person name="Kohn A.B."/>
            <person name="Sadowski N."/>
            <person name="Timp W."/>
            <person name="Ptitsyn A."/>
            <person name="Khanna P."/>
            <person name="Romanova D.Y."/>
            <person name="Williams P."/>
            <person name="Greenwood S.J."/>
            <person name="Moroz L.L."/>
            <person name="Walt D.R."/>
            <person name="Bodnar A.G."/>
        </authorList>
    </citation>
    <scope>NUCLEOTIDE SEQUENCE</scope>
    <source>
        <strain evidence="1">GMGI-L3</strain>
    </source>
</reference>
<dbReference type="Proteomes" id="UP000747542">
    <property type="component" value="Unassembled WGS sequence"/>
</dbReference>
<protein>
    <submittedName>
        <fullName evidence="1">Putative Transposable element Tc1 transposase-like 17</fullName>
    </submittedName>
</protein>
<dbReference type="AlphaFoldDB" id="A0A8J5TLV5"/>
<dbReference type="GO" id="GO:0003676">
    <property type="term" value="F:nucleic acid binding"/>
    <property type="evidence" value="ECO:0007669"/>
    <property type="project" value="InterPro"/>
</dbReference>
<sequence>RTIKESWMQQQSPLTNAVTIRERLQCDTSARTVRRRLHEVRIHHRTPAIKEKFEDRHRTARLQFAQLFEGEHISFRDKVSFSDEKTLHPPPMFLSTVGGPTTRGMNDNSSTYTARTVRRWFHEQPNIQLKEWPSKGCDLNSTENVWGTIVRSWVTNDD</sequence>
<dbReference type="EMBL" id="JAHLQT010002534">
    <property type="protein sequence ID" value="KAG7177270.1"/>
    <property type="molecule type" value="Genomic_DNA"/>
</dbReference>
<accession>A0A8J5TLV5</accession>
<gene>
    <name evidence="1" type="primary">tc1a-L17</name>
    <name evidence="1" type="ORF">Hamer_G000553</name>
</gene>
<feature type="non-terminal residue" evidence="1">
    <location>
        <position position="1"/>
    </location>
</feature>
<proteinExistence type="predicted"/>
<evidence type="ECO:0000313" key="2">
    <source>
        <dbReference type="Proteomes" id="UP000747542"/>
    </source>
</evidence>
<dbReference type="InterPro" id="IPR036397">
    <property type="entry name" value="RNaseH_sf"/>
</dbReference>
<keyword evidence="2" id="KW-1185">Reference proteome</keyword>
<organism evidence="1 2">
    <name type="scientific">Homarus americanus</name>
    <name type="common">American lobster</name>
    <dbReference type="NCBI Taxonomy" id="6706"/>
    <lineage>
        <taxon>Eukaryota</taxon>
        <taxon>Metazoa</taxon>
        <taxon>Ecdysozoa</taxon>
        <taxon>Arthropoda</taxon>
        <taxon>Crustacea</taxon>
        <taxon>Multicrustacea</taxon>
        <taxon>Malacostraca</taxon>
        <taxon>Eumalacostraca</taxon>
        <taxon>Eucarida</taxon>
        <taxon>Decapoda</taxon>
        <taxon>Pleocyemata</taxon>
        <taxon>Astacidea</taxon>
        <taxon>Nephropoidea</taxon>
        <taxon>Nephropidae</taxon>
        <taxon>Homarus</taxon>
    </lineage>
</organism>
<comment type="caution">
    <text evidence="1">The sequence shown here is derived from an EMBL/GenBank/DDBJ whole genome shotgun (WGS) entry which is preliminary data.</text>
</comment>
<name>A0A8J5TLV5_HOMAM</name>